<gene>
    <name evidence="3" type="ORF">ACFO3O_09790</name>
</gene>
<evidence type="ECO:0000313" key="3">
    <source>
        <dbReference type="EMBL" id="MFC4634198.1"/>
    </source>
</evidence>
<accession>A0ABV9HWI8</accession>
<keyword evidence="2" id="KW-0472">Membrane</keyword>
<name>A0ABV9HWI8_9FLAO</name>
<evidence type="ECO:0000256" key="2">
    <source>
        <dbReference type="SAM" id="Phobius"/>
    </source>
</evidence>
<keyword evidence="2" id="KW-0812">Transmembrane</keyword>
<feature type="transmembrane region" description="Helical" evidence="2">
    <location>
        <begin position="6"/>
        <end position="21"/>
    </location>
</feature>
<keyword evidence="4" id="KW-1185">Reference proteome</keyword>
<feature type="transmembrane region" description="Helical" evidence="2">
    <location>
        <begin position="57"/>
        <end position="78"/>
    </location>
</feature>
<comment type="caution">
    <text evidence="3">The sequence shown here is derived from an EMBL/GenBank/DDBJ whole genome shotgun (WGS) entry which is preliminary data.</text>
</comment>
<feature type="region of interest" description="Disordered" evidence="1">
    <location>
        <begin position="134"/>
        <end position="176"/>
    </location>
</feature>
<proteinExistence type="predicted"/>
<dbReference type="EMBL" id="JBHSFV010000005">
    <property type="protein sequence ID" value="MFC4634198.1"/>
    <property type="molecule type" value="Genomic_DNA"/>
</dbReference>
<feature type="transmembrane region" description="Helical" evidence="2">
    <location>
        <begin position="84"/>
        <end position="108"/>
    </location>
</feature>
<dbReference type="Proteomes" id="UP001596043">
    <property type="component" value="Unassembled WGS sequence"/>
</dbReference>
<keyword evidence="2" id="KW-1133">Transmembrane helix</keyword>
<protein>
    <recommendedName>
        <fullName evidence="5">YtxH domain-containing protein</fullName>
    </recommendedName>
</protein>
<evidence type="ECO:0000256" key="1">
    <source>
        <dbReference type="SAM" id="MobiDB-lite"/>
    </source>
</evidence>
<evidence type="ECO:0000313" key="4">
    <source>
        <dbReference type="Proteomes" id="UP001596043"/>
    </source>
</evidence>
<reference evidence="4" key="1">
    <citation type="journal article" date="2019" name="Int. J. Syst. Evol. Microbiol.">
        <title>The Global Catalogue of Microorganisms (GCM) 10K type strain sequencing project: providing services to taxonomists for standard genome sequencing and annotation.</title>
        <authorList>
            <consortium name="The Broad Institute Genomics Platform"/>
            <consortium name="The Broad Institute Genome Sequencing Center for Infectious Disease"/>
            <person name="Wu L."/>
            <person name="Ma J."/>
        </authorList>
    </citation>
    <scope>NUCLEOTIDE SEQUENCE [LARGE SCALE GENOMIC DNA]</scope>
    <source>
        <strain evidence="4">YJ-61-S</strain>
    </source>
</reference>
<organism evidence="3 4">
    <name type="scientific">Dokdonia ponticola</name>
    <dbReference type="NCBI Taxonomy" id="2041041"/>
    <lineage>
        <taxon>Bacteria</taxon>
        <taxon>Pseudomonadati</taxon>
        <taxon>Bacteroidota</taxon>
        <taxon>Flavobacteriia</taxon>
        <taxon>Flavobacteriales</taxon>
        <taxon>Flavobacteriaceae</taxon>
        <taxon>Dokdonia</taxon>
    </lineage>
</organism>
<evidence type="ECO:0008006" key="5">
    <source>
        <dbReference type="Google" id="ProtNLM"/>
    </source>
</evidence>
<dbReference type="RefSeq" id="WP_379978423.1">
    <property type="nucleotide sequence ID" value="NZ_JBHSFV010000005.1"/>
</dbReference>
<sequence>MTLEIIIFILSILFGIALYWRESKSNAIYRFINKLTHNDELQMKPDNRKGFIHLQPFLMRLVYVSLLFIIAAVILQYATPIQAFVQYFVSAIVGTMVGTYIASAFLFARNSTKKETIEKVFDKGKEMVHEFTEDVKETFESKEQPAPETKETPKNTAEETPKKSARDRFKDKGMIK</sequence>